<accession>A0A927M1K8</accession>
<name>A0A927M1K8_9ACTN</name>
<reference evidence="1" key="1">
    <citation type="submission" date="2020-10" db="EMBL/GenBank/DDBJ databases">
        <title>Sequencing the genomes of 1000 actinobacteria strains.</title>
        <authorList>
            <person name="Klenk H.-P."/>
        </authorList>
    </citation>
    <scope>NUCLEOTIDE SEQUENCE</scope>
    <source>
        <strain evidence="1">DSM 46832</strain>
    </source>
</reference>
<evidence type="ECO:0000313" key="1">
    <source>
        <dbReference type="EMBL" id="MBE1484986.1"/>
    </source>
</evidence>
<gene>
    <name evidence="1" type="ORF">H4W31_000624</name>
</gene>
<dbReference type="Proteomes" id="UP000649753">
    <property type="component" value="Unassembled WGS sequence"/>
</dbReference>
<dbReference type="AlphaFoldDB" id="A0A927M1K8"/>
<evidence type="ECO:0000313" key="2">
    <source>
        <dbReference type="Proteomes" id="UP000649753"/>
    </source>
</evidence>
<comment type="caution">
    <text evidence="1">The sequence shown here is derived from an EMBL/GenBank/DDBJ whole genome shotgun (WGS) entry which is preliminary data.</text>
</comment>
<dbReference type="EMBL" id="JADBEB010000001">
    <property type="protein sequence ID" value="MBE1484986.1"/>
    <property type="molecule type" value="Genomic_DNA"/>
</dbReference>
<dbReference type="RefSeq" id="WP_192765261.1">
    <property type="nucleotide sequence ID" value="NZ_JADBEB010000001.1"/>
</dbReference>
<keyword evidence="2" id="KW-1185">Reference proteome</keyword>
<protein>
    <submittedName>
        <fullName evidence="1">Uncharacterized protein</fullName>
    </submittedName>
</protein>
<sequence>MAIRRYEHVLEIAPLRLGGAIDATLRFGAAKKARPPGGYRRTSTVASASLHGLLGQVESNAGMDDPGWYALATEVEARPELVLHPPKIWEEASQNLLGELVAATDTSWLARQEALSILLEHPDAQRHAVDACIQMIEDEANPAVLEAFSLLDVVDDQTANRYVLRHLQSPSSPHALMGALLAGTSKLRKGHFVGPDLQAHLPAAAVDILQFAETNQTLLPLTLDFCSTLMRKHLAGSPANQRFLHVLGGYRESSEWHLAIRRNGRKLCYRLVREVLRTHSLYPDETDSVLFGLVEDMLLNANPDAQLYASMLVAATPYRDPLASALITEINARLFDLDELIVAASLRALTIFKVAAHRTVLLRILAAHNAPAGLRRAAAAAAPHGAGELHENDWRRIIAVQLDSFRALPSTLNEDVLFYAVYGLFTDGHVVLAQEISEDDRFPRRVRNAAQWWRGSSWWPAAPQQ</sequence>
<proteinExistence type="predicted"/>
<organism evidence="1 2">
    <name type="scientific">Plantactinospora soyae</name>
    <dbReference type="NCBI Taxonomy" id="1544732"/>
    <lineage>
        <taxon>Bacteria</taxon>
        <taxon>Bacillati</taxon>
        <taxon>Actinomycetota</taxon>
        <taxon>Actinomycetes</taxon>
        <taxon>Micromonosporales</taxon>
        <taxon>Micromonosporaceae</taxon>
        <taxon>Plantactinospora</taxon>
    </lineage>
</organism>